<comment type="caution">
    <text evidence="1">The sequence shown here is derived from an EMBL/GenBank/DDBJ whole genome shotgun (WGS) entry which is preliminary data.</text>
</comment>
<feature type="non-terminal residue" evidence="1">
    <location>
        <position position="1"/>
    </location>
</feature>
<dbReference type="EMBL" id="CAUOFW020008169">
    <property type="protein sequence ID" value="CAK9181900.1"/>
    <property type="molecule type" value="Genomic_DNA"/>
</dbReference>
<keyword evidence="2" id="KW-1185">Reference proteome</keyword>
<dbReference type="AlphaFoldDB" id="A0ABC8ULG5"/>
<evidence type="ECO:0000313" key="1">
    <source>
        <dbReference type="EMBL" id="CAK9181900.1"/>
    </source>
</evidence>
<evidence type="ECO:0000313" key="2">
    <source>
        <dbReference type="Proteomes" id="UP001642360"/>
    </source>
</evidence>
<gene>
    <name evidence="1" type="ORF">ILEXP_LOCUS52011</name>
</gene>
<accession>A0ABC8ULG5</accession>
<organism evidence="1 2">
    <name type="scientific">Ilex paraguariensis</name>
    <name type="common">yerba mate</name>
    <dbReference type="NCBI Taxonomy" id="185542"/>
    <lineage>
        <taxon>Eukaryota</taxon>
        <taxon>Viridiplantae</taxon>
        <taxon>Streptophyta</taxon>
        <taxon>Embryophyta</taxon>
        <taxon>Tracheophyta</taxon>
        <taxon>Spermatophyta</taxon>
        <taxon>Magnoliopsida</taxon>
        <taxon>eudicotyledons</taxon>
        <taxon>Gunneridae</taxon>
        <taxon>Pentapetalae</taxon>
        <taxon>asterids</taxon>
        <taxon>campanulids</taxon>
        <taxon>Aquifoliales</taxon>
        <taxon>Aquifoliaceae</taxon>
        <taxon>Ilex</taxon>
    </lineage>
</organism>
<dbReference type="Proteomes" id="UP001642360">
    <property type="component" value="Unassembled WGS sequence"/>
</dbReference>
<reference evidence="1 2" key="1">
    <citation type="submission" date="2024-02" db="EMBL/GenBank/DDBJ databases">
        <authorList>
            <person name="Vignale AGUSTIN F."/>
            <person name="Sosa J E."/>
            <person name="Modenutti C."/>
        </authorList>
    </citation>
    <scope>NUCLEOTIDE SEQUENCE [LARGE SCALE GENOMIC DNA]</scope>
</reference>
<sequence>PCGLTPDLTGLLQLDCLHLGVHILDQVNSLQLSSTLQGAALQSNLLDHWLYPEMFLPPQMQLPTTSTLPLFPLVVSEAIPKQTHPSLLHPVCSVQPLDQPTSHHQDRLTLEGGHLKVVLPFQPPLHQHTSSVPASNSIHHMVT</sequence>
<protein>
    <submittedName>
        <fullName evidence="1">Uncharacterized protein</fullName>
    </submittedName>
</protein>
<proteinExistence type="predicted"/>
<name>A0ABC8ULG5_9AQUA</name>